<dbReference type="EMBL" id="UINC01208397">
    <property type="protein sequence ID" value="SVE30918.1"/>
    <property type="molecule type" value="Genomic_DNA"/>
</dbReference>
<evidence type="ECO:0000256" key="1">
    <source>
        <dbReference type="SAM" id="MobiDB-lite"/>
    </source>
</evidence>
<reference evidence="2" key="1">
    <citation type="submission" date="2018-05" db="EMBL/GenBank/DDBJ databases">
        <authorList>
            <person name="Lanie J.A."/>
            <person name="Ng W.-L."/>
            <person name="Kazmierczak K.M."/>
            <person name="Andrzejewski T.M."/>
            <person name="Davidsen T.M."/>
            <person name="Wayne K.J."/>
            <person name="Tettelin H."/>
            <person name="Glass J.I."/>
            <person name="Rusch D."/>
            <person name="Podicherti R."/>
            <person name="Tsui H.-C.T."/>
            <person name="Winkler M.E."/>
        </authorList>
    </citation>
    <scope>NUCLEOTIDE SEQUENCE</scope>
</reference>
<name>A0A383CH52_9ZZZZ</name>
<accession>A0A383CH52</accession>
<gene>
    <name evidence="2" type="ORF">METZ01_LOCUS483772</name>
</gene>
<sequence>QADLGESKETPEETVEVTLDGESTEVVSKVEESVEVEDVDLSETVEDTVQVIDKEPGEVDPEENETTKSKVAPKAESSEQ</sequence>
<proteinExistence type="predicted"/>
<dbReference type="AlphaFoldDB" id="A0A383CH52"/>
<protein>
    <submittedName>
        <fullName evidence="2">Uncharacterized protein</fullName>
    </submittedName>
</protein>
<feature type="compositionally biased region" description="Acidic residues" evidence="1">
    <location>
        <begin position="33"/>
        <end position="46"/>
    </location>
</feature>
<evidence type="ECO:0000313" key="2">
    <source>
        <dbReference type="EMBL" id="SVE30918.1"/>
    </source>
</evidence>
<feature type="region of interest" description="Disordered" evidence="1">
    <location>
        <begin position="1"/>
        <end position="80"/>
    </location>
</feature>
<feature type="non-terminal residue" evidence="2">
    <location>
        <position position="1"/>
    </location>
</feature>
<organism evidence="2">
    <name type="scientific">marine metagenome</name>
    <dbReference type="NCBI Taxonomy" id="408172"/>
    <lineage>
        <taxon>unclassified sequences</taxon>
        <taxon>metagenomes</taxon>
        <taxon>ecological metagenomes</taxon>
    </lineage>
</organism>
<feature type="compositionally biased region" description="Basic and acidic residues" evidence="1">
    <location>
        <begin position="1"/>
        <end position="11"/>
    </location>
</feature>